<dbReference type="EMBL" id="PDOD01000007">
    <property type="protein sequence ID" value="PYZ91529.1"/>
    <property type="molecule type" value="Genomic_DNA"/>
</dbReference>
<dbReference type="Pfam" id="PF01276">
    <property type="entry name" value="OKR_DC_1"/>
    <property type="match status" value="1"/>
</dbReference>
<evidence type="ECO:0000259" key="6">
    <source>
        <dbReference type="Pfam" id="PF01276"/>
    </source>
</evidence>
<dbReference type="PANTHER" id="PTHR43277:SF3">
    <property type="entry name" value="DECARBOXYLASE, PUTATIVE-RELATED"/>
    <property type="match status" value="1"/>
</dbReference>
<keyword evidence="5" id="KW-0456">Lyase</keyword>
<dbReference type="Proteomes" id="UP000248214">
    <property type="component" value="Unassembled WGS sequence"/>
</dbReference>
<comment type="similarity">
    <text evidence="2">Belongs to the Orn/Lys/Arg decarboxylase class-I family.</text>
</comment>
<evidence type="ECO:0000256" key="4">
    <source>
        <dbReference type="ARBA" id="ARBA00022898"/>
    </source>
</evidence>
<proteinExistence type="inferred from homology"/>
<comment type="caution">
    <text evidence="8">The sequence shown here is derived from an EMBL/GenBank/DDBJ whole genome shotgun (WGS) entry which is preliminary data.</text>
</comment>
<name>A0A323T6D4_9BACI</name>
<protein>
    <recommendedName>
        <fullName evidence="10">Lysine decarboxylase</fullName>
    </recommendedName>
</protein>
<dbReference type="InterPro" id="IPR036633">
    <property type="entry name" value="Prn/Lys/Arg_de-COase_C_sf"/>
</dbReference>
<evidence type="ECO:0000259" key="7">
    <source>
        <dbReference type="Pfam" id="PF03711"/>
    </source>
</evidence>
<comment type="cofactor">
    <cofactor evidence="1">
        <name>pyridoxal 5'-phosphate</name>
        <dbReference type="ChEBI" id="CHEBI:597326"/>
    </cofactor>
</comment>
<dbReference type="SUPFAM" id="SSF53383">
    <property type="entry name" value="PLP-dependent transferases"/>
    <property type="match status" value="1"/>
</dbReference>
<evidence type="ECO:0000256" key="3">
    <source>
        <dbReference type="ARBA" id="ARBA00022793"/>
    </source>
</evidence>
<evidence type="ECO:0008006" key="10">
    <source>
        <dbReference type="Google" id="ProtNLM"/>
    </source>
</evidence>
<evidence type="ECO:0000256" key="5">
    <source>
        <dbReference type="ARBA" id="ARBA00023239"/>
    </source>
</evidence>
<keyword evidence="9" id="KW-1185">Reference proteome</keyword>
<dbReference type="Gene3D" id="3.40.640.10">
    <property type="entry name" value="Type I PLP-dependent aspartate aminotransferase-like (Major domain)"/>
    <property type="match status" value="1"/>
</dbReference>
<evidence type="ECO:0000256" key="1">
    <source>
        <dbReference type="ARBA" id="ARBA00001933"/>
    </source>
</evidence>
<feature type="domain" description="Orn/Lys/Arg decarboxylases family 1 pyridoxal-P attachment site" evidence="6">
    <location>
        <begin position="6"/>
        <end position="327"/>
    </location>
</feature>
<evidence type="ECO:0000313" key="9">
    <source>
        <dbReference type="Proteomes" id="UP000248214"/>
    </source>
</evidence>
<dbReference type="PANTHER" id="PTHR43277">
    <property type="entry name" value="ARGININE DECARBOXYLASE"/>
    <property type="match status" value="1"/>
</dbReference>
<dbReference type="AlphaFoldDB" id="A0A323T6D4"/>
<keyword evidence="3" id="KW-0210">Decarboxylase</keyword>
<sequence>MNQSRTPLFSKLTEHQQTSPWSFHVPGHKNGNVFFSKAKPVFEQILSIDQTEIAGLDDLHDANGVIHEAQQLTAELYQTKSTHFLVGGSTVGNLAMLMTVADRGDVVLVQRNSHQSIFHGLELAGLRPVFLKPEKDEETGLALGVPLSTLKLGLHQFPEAKAVFLTNPTYEGYGQLLNQHVRVAHASGMVVCVDEAHGAHFIHEEASWPQSALMAGADLVVQSAHKTLPAMTMASFIHINTHQVNEEKLKTFLRMLQSSSPSYPLMASLDVARAYLASFMEQDWTRLTEDISALKGQLKKGPGWRQANQKIGNYVQDPLKWVFVTEHKQAAYKWKQRLEQRFAFPELASPQHLLLTLPFTKIGIDKEPIIAMLSEILTLNEQEVGQGFREGVELASPVSELALSMSDSHELETKVIPWKQSEGEIAAETITPYPPGIPLIVKGERIREDQLIKLTQLIETEASFQTGRGWIEQGMTIFRDRGE</sequence>
<feature type="domain" description="Orn/Lys/Arg decarboxylase C-terminal" evidence="7">
    <location>
        <begin position="407"/>
        <end position="452"/>
    </location>
</feature>
<dbReference type="OrthoDB" id="9815233at2"/>
<dbReference type="Gene3D" id="3.90.105.10">
    <property type="entry name" value="Molybdopterin biosynthesis moea protein, domain 2"/>
    <property type="match status" value="1"/>
</dbReference>
<dbReference type="RefSeq" id="WP_110612258.1">
    <property type="nucleotide sequence ID" value="NZ_PDOD01000007.1"/>
</dbReference>
<gene>
    <name evidence="8" type="ORF">CR194_19545</name>
</gene>
<dbReference type="Pfam" id="PF03711">
    <property type="entry name" value="OKR_DC_1_C"/>
    <property type="match status" value="1"/>
</dbReference>
<dbReference type="InterPro" id="IPR015424">
    <property type="entry name" value="PyrdxlP-dep_Trfase"/>
</dbReference>
<accession>A0A323T6D4</accession>
<dbReference type="InterPro" id="IPR052357">
    <property type="entry name" value="Orn_Lys_Arg_decarboxylase-I"/>
</dbReference>
<dbReference type="InterPro" id="IPR008286">
    <property type="entry name" value="Prn/Lys/Arg_de-COase_C"/>
</dbReference>
<keyword evidence="4" id="KW-0663">Pyridoxal phosphate</keyword>
<dbReference type="GO" id="GO:0016831">
    <property type="term" value="F:carboxy-lyase activity"/>
    <property type="evidence" value="ECO:0007669"/>
    <property type="project" value="UniProtKB-KW"/>
</dbReference>
<dbReference type="InterPro" id="IPR000310">
    <property type="entry name" value="Orn/Lys/Arg_deCO2ase_major_dom"/>
</dbReference>
<dbReference type="InterPro" id="IPR015421">
    <property type="entry name" value="PyrdxlP-dep_Trfase_major"/>
</dbReference>
<evidence type="ECO:0000313" key="8">
    <source>
        <dbReference type="EMBL" id="PYZ91529.1"/>
    </source>
</evidence>
<reference evidence="8 9" key="1">
    <citation type="submission" date="2017-10" db="EMBL/GenBank/DDBJ databases">
        <title>Bacillus sp. nov., a halophilic bacterium isolated from a Keqin Lake.</title>
        <authorList>
            <person name="Wang H."/>
        </authorList>
    </citation>
    <scope>NUCLEOTIDE SEQUENCE [LARGE SCALE GENOMIC DNA]</scope>
    <source>
        <strain evidence="8 9">KQ-12</strain>
    </source>
</reference>
<evidence type="ECO:0000256" key="2">
    <source>
        <dbReference type="ARBA" id="ARBA00010671"/>
    </source>
</evidence>
<dbReference type="SUPFAM" id="SSF55904">
    <property type="entry name" value="Ornithine decarboxylase C-terminal domain"/>
    <property type="match status" value="1"/>
</dbReference>
<organism evidence="8 9">
    <name type="scientific">Salipaludibacillus keqinensis</name>
    <dbReference type="NCBI Taxonomy" id="2045207"/>
    <lineage>
        <taxon>Bacteria</taxon>
        <taxon>Bacillati</taxon>
        <taxon>Bacillota</taxon>
        <taxon>Bacilli</taxon>
        <taxon>Bacillales</taxon>
        <taxon>Bacillaceae</taxon>
    </lineage>
</organism>